<keyword evidence="2" id="KW-0813">Transport</keyword>
<evidence type="ECO:0000256" key="3">
    <source>
        <dbReference type="ARBA" id="ARBA00022729"/>
    </source>
</evidence>
<dbReference type="InterPro" id="IPR006059">
    <property type="entry name" value="SBP"/>
</dbReference>
<dbReference type="GO" id="GO:0042956">
    <property type="term" value="P:maltodextrin transmembrane transport"/>
    <property type="evidence" value="ECO:0007669"/>
    <property type="project" value="TreeGrafter"/>
</dbReference>
<dbReference type="GO" id="GO:0015768">
    <property type="term" value="P:maltose transport"/>
    <property type="evidence" value="ECO:0007669"/>
    <property type="project" value="TreeGrafter"/>
</dbReference>
<evidence type="ECO:0000256" key="1">
    <source>
        <dbReference type="ARBA" id="ARBA00008520"/>
    </source>
</evidence>
<dbReference type="GO" id="GO:1901982">
    <property type="term" value="F:maltose binding"/>
    <property type="evidence" value="ECO:0007669"/>
    <property type="project" value="TreeGrafter"/>
</dbReference>
<dbReference type="Proteomes" id="UP000245921">
    <property type="component" value="Unassembled WGS sequence"/>
</dbReference>
<dbReference type="Gene3D" id="3.40.190.10">
    <property type="entry name" value="Periplasmic binding protein-like II"/>
    <property type="match status" value="2"/>
</dbReference>
<comment type="caution">
    <text evidence="4">The sequence shown here is derived from an EMBL/GenBank/DDBJ whole genome shotgun (WGS) entry which is preliminary data.</text>
</comment>
<keyword evidence="5" id="KW-1185">Reference proteome</keyword>
<comment type="similarity">
    <text evidence="1">Belongs to the bacterial solute-binding protein 1 family.</text>
</comment>
<dbReference type="PANTHER" id="PTHR30061">
    <property type="entry name" value="MALTOSE-BINDING PERIPLASMIC PROTEIN"/>
    <property type="match status" value="1"/>
</dbReference>
<dbReference type="RefSeq" id="WP_109604600.1">
    <property type="nucleotide sequence ID" value="NZ_QGGI01000007.1"/>
</dbReference>
<evidence type="ECO:0000256" key="2">
    <source>
        <dbReference type="ARBA" id="ARBA00022448"/>
    </source>
</evidence>
<dbReference type="PANTHER" id="PTHR30061:SF50">
    <property type="entry name" value="MALTOSE_MALTODEXTRIN-BINDING PERIPLASMIC PROTEIN"/>
    <property type="match status" value="1"/>
</dbReference>
<reference evidence="4 5" key="1">
    <citation type="submission" date="2018-05" db="EMBL/GenBank/DDBJ databases">
        <title>Genomic Encyclopedia of Type Strains, Phase IV (KMG-IV): sequencing the most valuable type-strain genomes for metagenomic binning, comparative biology and taxonomic classification.</title>
        <authorList>
            <person name="Goeker M."/>
        </authorList>
    </citation>
    <scope>NUCLEOTIDE SEQUENCE [LARGE SCALE GENOMIC DNA]</scope>
    <source>
        <strain evidence="4 5">DSM 24906</strain>
    </source>
</reference>
<dbReference type="Pfam" id="PF01547">
    <property type="entry name" value="SBP_bac_1"/>
    <property type="match status" value="1"/>
</dbReference>
<evidence type="ECO:0000313" key="5">
    <source>
        <dbReference type="Proteomes" id="UP000245921"/>
    </source>
</evidence>
<proteinExistence type="inferred from homology"/>
<accession>A0AA45C6X6</accession>
<dbReference type="SUPFAM" id="SSF53850">
    <property type="entry name" value="Periplasmic binding protein-like II"/>
    <property type="match status" value="1"/>
</dbReference>
<dbReference type="AlphaFoldDB" id="A0AA45C6X6"/>
<organism evidence="4 5">
    <name type="scientific">Oceanotoga teriensis</name>
    <dbReference type="NCBI Taxonomy" id="515440"/>
    <lineage>
        <taxon>Bacteria</taxon>
        <taxon>Thermotogati</taxon>
        <taxon>Thermotogota</taxon>
        <taxon>Thermotogae</taxon>
        <taxon>Petrotogales</taxon>
        <taxon>Petrotogaceae</taxon>
        <taxon>Oceanotoga</taxon>
    </lineage>
</organism>
<evidence type="ECO:0000313" key="4">
    <source>
        <dbReference type="EMBL" id="PWJ95059.1"/>
    </source>
</evidence>
<keyword evidence="3" id="KW-0732">Signal</keyword>
<name>A0AA45C6X6_9BACT</name>
<gene>
    <name evidence="4" type="ORF">C7380_10714</name>
</gene>
<dbReference type="GO" id="GO:0055052">
    <property type="term" value="C:ATP-binding cassette (ABC) transporter complex, substrate-binding subunit-containing"/>
    <property type="evidence" value="ECO:0007669"/>
    <property type="project" value="TreeGrafter"/>
</dbReference>
<sequence>MFKKVFIILTVVLLATFGFAKEKIVFWNFMMDEDTASLILDKFEEKNPDIEVEFVQLSWANGFDKIVTAFAAGTAPDVLELGNTWVANFANEGVLTDLSIYKNVRDDIVGWNQVQFNGKYWGFPWLLGTRAMYYNIDLFMQAGLDPENPPKTWSEVLEAAKKIDALGSDVYGMGMAIGEPYSPWQEWFLPAVWGNNGDIMTKNLKTATLNSPEAIEAAQFYKDLSKYALKTKMNDLQAAFGQGKLGMLVTGANVISDTASSYPETNFYVSFVPKPDKGGFSASFAGGEVLTVPKQSKHKEAALRLVKYLVEADVAMDITKRVPVIFPSNSKAAEDPWFEDHPLEQIFLEQNATAVPASPHPKFEDIQSLVSTAVEEIVLDNADIKKTLDKYNTRIQIILDETKW</sequence>
<protein>
    <submittedName>
        <fullName evidence="4">Carbohydrate ABC transporter substrate-binding protein (CUT1 family)</fullName>
    </submittedName>
</protein>
<dbReference type="EMBL" id="QGGI01000007">
    <property type="protein sequence ID" value="PWJ95059.1"/>
    <property type="molecule type" value="Genomic_DNA"/>
</dbReference>